<gene>
    <name evidence="3" type="ordered locus">AAur_pTC20171</name>
</gene>
<dbReference type="AlphaFoldDB" id="A1RDL2"/>
<organism evidence="3 4">
    <name type="scientific">Paenarthrobacter aurescens (strain TC1)</name>
    <dbReference type="NCBI Taxonomy" id="290340"/>
    <lineage>
        <taxon>Bacteria</taxon>
        <taxon>Bacillati</taxon>
        <taxon>Actinomycetota</taxon>
        <taxon>Actinomycetes</taxon>
        <taxon>Micrococcales</taxon>
        <taxon>Micrococcaceae</taxon>
        <taxon>Paenarthrobacter</taxon>
    </lineage>
</organism>
<keyword evidence="4" id="KW-1185">Reference proteome</keyword>
<keyword evidence="3" id="KW-0614">Plasmid</keyword>
<evidence type="ECO:0000313" key="4">
    <source>
        <dbReference type="Proteomes" id="UP000000637"/>
    </source>
</evidence>
<dbReference type="HOGENOM" id="CLU_031468_6_1_11"/>
<dbReference type="RefSeq" id="WP_011777231.1">
    <property type="nucleotide sequence ID" value="NC_008713.1"/>
</dbReference>
<evidence type="ECO:0000313" key="3">
    <source>
        <dbReference type="EMBL" id="ABM10684.1"/>
    </source>
</evidence>
<dbReference type="InterPro" id="IPR013752">
    <property type="entry name" value="KPA_reductase"/>
</dbReference>
<protein>
    <submittedName>
        <fullName evidence="3">Ketopantoate reductase protein</fullName>
    </submittedName>
</protein>
<dbReference type="Gene3D" id="3.40.50.720">
    <property type="entry name" value="NAD(P)-binding Rossmann-like Domain"/>
    <property type="match status" value="1"/>
</dbReference>
<dbReference type="KEGG" id="aau:AAur_pTC20171"/>
<dbReference type="Pfam" id="PF08546">
    <property type="entry name" value="ApbA_C"/>
    <property type="match status" value="1"/>
</dbReference>
<dbReference type="eggNOG" id="COG1893">
    <property type="taxonomic scope" value="Bacteria"/>
</dbReference>
<dbReference type="Gene3D" id="1.10.1040.10">
    <property type="entry name" value="N-(1-d-carboxylethyl)-l-norvaline Dehydrogenase, domain 2"/>
    <property type="match status" value="1"/>
</dbReference>
<feature type="domain" description="Ketopantoate reductase C-terminal" evidence="2">
    <location>
        <begin position="182"/>
        <end position="303"/>
    </location>
</feature>
<feature type="domain" description="Ketopantoate reductase N-terminal" evidence="1">
    <location>
        <begin position="3"/>
        <end position="153"/>
    </location>
</feature>
<evidence type="ECO:0000259" key="1">
    <source>
        <dbReference type="Pfam" id="PF02558"/>
    </source>
</evidence>
<dbReference type="InterPro" id="IPR036291">
    <property type="entry name" value="NAD(P)-bd_dom_sf"/>
</dbReference>
<dbReference type="PANTHER" id="PTHR21708:SF26">
    <property type="entry name" value="2-DEHYDROPANTOATE 2-REDUCTASE"/>
    <property type="match status" value="1"/>
</dbReference>
<proteinExistence type="predicted"/>
<dbReference type="PANTHER" id="PTHR21708">
    <property type="entry name" value="PROBABLE 2-DEHYDROPANTOATE 2-REDUCTASE"/>
    <property type="match status" value="1"/>
</dbReference>
<reference evidence="3 4" key="1">
    <citation type="journal article" date="2006" name="PLoS Genet.">
        <title>Secrets of soil survival revealed by the genome sequence of Arthrobacter aurescens TC1.</title>
        <authorList>
            <person name="Mongodin E.F."/>
            <person name="Shapir N."/>
            <person name="Daugherty S.C."/>
            <person name="DeBoy R.T."/>
            <person name="Emerson J.B."/>
            <person name="Shvartzbeyn A."/>
            <person name="Radune D."/>
            <person name="Vamathevan J."/>
            <person name="Riggs F."/>
            <person name="Grinberg V."/>
            <person name="Khouri H."/>
            <person name="Wackett L.P."/>
            <person name="Nelson K.E."/>
            <person name="Sadowsky M.J."/>
        </authorList>
    </citation>
    <scope>NUCLEOTIDE SEQUENCE [LARGE SCALE GENOMIC DNA]</scope>
    <source>
        <strain evidence="3 4">TC1</strain>
    </source>
</reference>
<accession>A1RDL2</accession>
<dbReference type="OrthoDB" id="9793586at2"/>
<dbReference type="SUPFAM" id="SSF48179">
    <property type="entry name" value="6-phosphogluconate dehydrogenase C-terminal domain-like"/>
    <property type="match status" value="1"/>
</dbReference>
<dbReference type="GO" id="GO:0005737">
    <property type="term" value="C:cytoplasm"/>
    <property type="evidence" value="ECO:0007669"/>
    <property type="project" value="TreeGrafter"/>
</dbReference>
<dbReference type="Proteomes" id="UP000000637">
    <property type="component" value="Plasmid pTC2"/>
</dbReference>
<sequence length="312" mass="34478">MKYLIIGGGAIGSVLSAYMTKAGKDVTLITRGPHLEAIREQGGLELYYAPDDERFLVPVRAVTGEEYHEQPDVVILAVKAYAIESIYPLLNRVCTASTVVLPVLNALDIGAHIERGLEAKPILAQGEAYVACELVAPGKCKHKLDFFRIVFGPRADQPVFGFAALIKEDLIESGCTAEINEDMLQAALMKFCRVSAISGAMVYYNAQLGEIKKDPEKTEFMIGLCKELIALGETSGHPFPPEFDAVEDLRYIVAAAPDDYRTSLMYDYLADRPVEWRTMFQDPYLMGRRFGLEMPSYGKVCEVFDLEGSVLA</sequence>
<dbReference type="SUPFAM" id="SSF51735">
    <property type="entry name" value="NAD(P)-binding Rossmann-fold domains"/>
    <property type="match status" value="1"/>
</dbReference>
<geneLocation type="plasmid" evidence="3 4">
    <name>pTC2</name>
</geneLocation>
<dbReference type="InterPro" id="IPR008927">
    <property type="entry name" value="6-PGluconate_DH-like_C_sf"/>
</dbReference>
<dbReference type="InterPro" id="IPR013332">
    <property type="entry name" value="KPR_N"/>
</dbReference>
<dbReference type="InterPro" id="IPR051402">
    <property type="entry name" value="KPR-Related"/>
</dbReference>
<evidence type="ECO:0000259" key="2">
    <source>
        <dbReference type="Pfam" id="PF08546"/>
    </source>
</evidence>
<name>A1RDL2_PAEAT</name>
<dbReference type="EMBL" id="CP000476">
    <property type="protein sequence ID" value="ABM10684.1"/>
    <property type="molecule type" value="Genomic_DNA"/>
</dbReference>
<dbReference type="Pfam" id="PF02558">
    <property type="entry name" value="ApbA"/>
    <property type="match status" value="1"/>
</dbReference>
<dbReference type="InterPro" id="IPR013328">
    <property type="entry name" value="6PGD_dom2"/>
</dbReference>